<organism evidence="1 2">
    <name type="scientific">Cohnella zeiphila</name>
    <dbReference type="NCBI Taxonomy" id="2761120"/>
    <lineage>
        <taxon>Bacteria</taxon>
        <taxon>Bacillati</taxon>
        <taxon>Bacillota</taxon>
        <taxon>Bacilli</taxon>
        <taxon>Bacillales</taxon>
        <taxon>Paenibacillaceae</taxon>
        <taxon>Cohnella</taxon>
    </lineage>
</organism>
<name>A0A7X0SPU9_9BACL</name>
<evidence type="ECO:0000313" key="1">
    <source>
        <dbReference type="EMBL" id="MBB6732824.1"/>
    </source>
</evidence>
<sequence length="41" mass="4636">MLRLKRKAYDLLDDKALEGDIELEPYGVMVFGEGPIPEQDA</sequence>
<gene>
    <name evidence="1" type="ORF">H7C18_18070</name>
</gene>
<evidence type="ECO:0000313" key="2">
    <source>
        <dbReference type="Proteomes" id="UP000564644"/>
    </source>
</evidence>
<keyword evidence="2" id="KW-1185">Reference proteome</keyword>
<dbReference type="RefSeq" id="WP_185130476.1">
    <property type="nucleotide sequence ID" value="NZ_JACJVO010000021.1"/>
</dbReference>
<dbReference type="Proteomes" id="UP000564644">
    <property type="component" value="Unassembled WGS sequence"/>
</dbReference>
<dbReference type="EMBL" id="JACJVO010000021">
    <property type="protein sequence ID" value="MBB6732824.1"/>
    <property type="molecule type" value="Genomic_DNA"/>
</dbReference>
<comment type="caution">
    <text evidence="1">The sequence shown here is derived from an EMBL/GenBank/DDBJ whole genome shotgun (WGS) entry which is preliminary data.</text>
</comment>
<reference evidence="1 2" key="1">
    <citation type="submission" date="2020-08" db="EMBL/GenBank/DDBJ databases">
        <title>Cohnella phylogeny.</title>
        <authorList>
            <person name="Dunlap C."/>
        </authorList>
    </citation>
    <scope>NUCLEOTIDE SEQUENCE [LARGE SCALE GENOMIC DNA]</scope>
    <source>
        <strain evidence="1 2">CBP 2801</strain>
    </source>
</reference>
<accession>A0A7X0SPU9</accession>
<dbReference type="Gene3D" id="2.60.40.1180">
    <property type="entry name" value="Golgi alpha-mannosidase II"/>
    <property type="match status" value="1"/>
</dbReference>
<proteinExistence type="predicted"/>
<dbReference type="AlphaFoldDB" id="A0A7X0SPU9"/>
<protein>
    <submittedName>
        <fullName evidence="1">Uncharacterized protein</fullName>
    </submittedName>
</protein>
<dbReference type="InterPro" id="IPR013780">
    <property type="entry name" value="Glyco_hydro_b"/>
</dbReference>